<sequence length="411" mass="42520" precursor="true">MRICRLLIGVPALVVAGCFASAASAQIYTDSLSSGANWTTKQTNDASFAFGFDYSTKGLPLAPNGSDSIGLKLEVNNGDASPGSETIGVFTSVASLPTEYTVRVDIWANWAPDNGTIGQGTTEFVGASVGHDALLSGPFGASFMYSSDADSSLDYRLYQNEVELQSEDGGYDLGTTAGSRNHTNPLILEAFPEIDIATAVPTQGSTGVNQAGAAGFQWMTVNIEVDTDSIGPAGLTSDVGFARFSMKSASSGRVLAIGTVDNSNNANPEVAPIPLGNQIALLMSDLSSSVTVDPNFSFSIFDNLQVFDGLLALEPDVAPSAAGDFNADGLVDAADYTLWRDNSGDADETAIGFNGDGLDGVDAKDLQLWKDNYGTDYGVAAASIAAPEPGALVLLTAAAGLAARRRRTVGC</sequence>
<evidence type="ECO:0008006" key="4">
    <source>
        <dbReference type="Google" id="ProtNLM"/>
    </source>
</evidence>
<evidence type="ECO:0000313" key="2">
    <source>
        <dbReference type="EMBL" id="TWT73793.1"/>
    </source>
</evidence>
<keyword evidence="3" id="KW-1185">Reference proteome</keyword>
<dbReference type="AlphaFoldDB" id="A0A5C5YG10"/>
<evidence type="ECO:0000256" key="1">
    <source>
        <dbReference type="SAM" id="SignalP"/>
    </source>
</evidence>
<dbReference type="RefSeq" id="WP_146589603.1">
    <property type="nucleotide sequence ID" value="NZ_SJPO01000009.1"/>
</dbReference>
<keyword evidence="1" id="KW-0732">Signal</keyword>
<gene>
    <name evidence="2" type="ORF">Pla123a_36870</name>
</gene>
<reference evidence="2 3" key="1">
    <citation type="submission" date="2019-02" db="EMBL/GenBank/DDBJ databases">
        <title>Deep-cultivation of Planctomycetes and their phenomic and genomic characterization uncovers novel biology.</title>
        <authorList>
            <person name="Wiegand S."/>
            <person name="Jogler M."/>
            <person name="Boedeker C."/>
            <person name="Pinto D."/>
            <person name="Vollmers J."/>
            <person name="Rivas-Marin E."/>
            <person name="Kohn T."/>
            <person name="Peeters S.H."/>
            <person name="Heuer A."/>
            <person name="Rast P."/>
            <person name="Oberbeckmann S."/>
            <person name="Bunk B."/>
            <person name="Jeske O."/>
            <person name="Meyerdierks A."/>
            <person name="Storesund J.E."/>
            <person name="Kallscheuer N."/>
            <person name="Luecker S."/>
            <person name="Lage O.M."/>
            <person name="Pohl T."/>
            <person name="Merkel B.J."/>
            <person name="Hornburger P."/>
            <person name="Mueller R.-W."/>
            <person name="Bruemmer F."/>
            <person name="Labrenz M."/>
            <person name="Spormann A.M."/>
            <person name="Op Den Camp H."/>
            <person name="Overmann J."/>
            <person name="Amann R."/>
            <person name="Jetten M.S.M."/>
            <person name="Mascher T."/>
            <person name="Medema M.H."/>
            <person name="Devos D.P."/>
            <person name="Kaster A.-K."/>
            <person name="Ovreas L."/>
            <person name="Rohde M."/>
            <person name="Galperin M.Y."/>
            <person name="Jogler C."/>
        </authorList>
    </citation>
    <scope>NUCLEOTIDE SEQUENCE [LARGE SCALE GENOMIC DNA]</scope>
    <source>
        <strain evidence="2 3">Pla123a</strain>
    </source>
</reference>
<name>A0A5C5YG10_9BACT</name>
<proteinExistence type="predicted"/>
<feature type="chain" id="PRO_5023096011" description="PEP-CTERM protein-sorting domain-containing protein" evidence="1">
    <location>
        <begin position="26"/>
        <end position="411"/>
    </location>
</feature>
<protein>
    <recommendedName>
        <fullName evidence="4">PEP-CTERM protein-sorting domain-containing protein</fullName>
    </recommendedName>
</protein>
<evidence type="ECO:0000313" key="3">
    <source>
        <dbReference type="Proteomes" id="UP000318478"/>
    </source>
</evidence>
<dbReference type="NCBIfam" id="TIGR02595">
    <property type="entry name" value="PEP_CTERM"/>
    <property type="match status" value="1"/>
</dbReference>
<organism evidence="2 3">
    <name type="scientific">Posidoniimonas polymericola</name>
    <dbReference type="NCBI Taxonomy" id="2528002"/>
    <lineage>
        <taxon>Bacteria</taxon>
        <taxon>Pseudomonadati</taxon>
        <taxon>Planctomycetota</taxon>
        <taxon>Planctomycetia</taxon>
        <taxon>Pirellulales</taxon>
        <taxon>Lacipirellulaceae</taxon>
        <taxon>Posidoniimonas</taxon>
    </lineage>
</organism>
<comment type="caution">
    <text evidence="2">The sequence shown here is derived from an EMBL/GenBank/DDBJ whole genome shotgun (WGS) entry which is preliminary data.</text>
</comment>
<accession>A0A5C5YG10</accession>
<feature type="signal peptide" evidence="1">
    <location>
        <begin position="1"/>
        <end position="25"/>
    </location>
</feature>
<dbReference type="OrthoDB" id="262669at2"/>
<dbReference type="Proteomes" id="UP000318478">
    <property type="component" value="Unassembled WGS sequence"/>
</dbReference>
<dbReference type="EMBL" id="SJPO01000009">
    <property type="protein sequence ID" value="TWT73793.1"/>
    <property type="molecule type" value="Genomic_DNA"/>
</dbReference>
<dbReference type="InterPro" id="IPR013424">
    <property type="entry name" value="Ice-binding_C"/>
</dbReference>
<dbReference type="PROSITE" id="PS51257">
    <property type="entry name" value="PROKAR_LIPOPROTEIN"/>
    <property type="match status" value="1"/>
</dbReference>